<evidence type="ECO:0000313" key="3">
    <source>
        <dbReference type="EMBL" id="OAI08306.1"/>
    </source>
</evidence>
<gene>
    <name evidence="3" type="ORF">A1332_07395</name>
    <name evidence="2" type="ORF">A1353_07595</name>
</gene>
<reference evidence="4 5" key="1">
    <citation type="submission" date="2016-03" db="EMBL/GenBank/DDBJ databases">
        <authorList>
            <person name="Ploux O."/>
        </authorList>
    </citation>
    <scope>NUCLEOTIDE SEQUENCE [LARGE SCALE GENOMIC DNA]</scope>
    <source>
        <strain evidence="3 5">R-45363</strain>
        <strain evidence="2 4">R-45371</strain>
    </source>
</reference>
<accession>A0A177MNH9</accession>
<evidence type="ECO:0000313" key="2">
    <source>
        <dbReference type="EMBL" id="OAI07211.1"/>
    </source>
</evidence>
<proteinExistence type="predicted"/>
<comment type="caution">
    <text evidence="2">The sequence shown here is derived from an EMBL/GenBank/DDBJ whole genome shotgun (WGS) entry which is preliminary data.</text>
</comment>
<evidence type="ECO:0000313" key="4">
    <source>
        <dbReference type="Proteomes" id="UP000077763"/>
    </source>
</evidence>
<name>A0A177MNH9_METMH</name>
<keyword evidence="1" id="KW-0472">Membrane</keyword>
<sequence>MHLVYLRKLNKDNILVNKVKIGNNLQIFIIKISVHLMRVYWVWGRFSQAFSYLQEKNARTNSFAMWRIGDEGFFYKCIWLFTSQ</sequence>
<keyword evidence="1" id="KW-0812">Transmembrane</keyword>
<dbReference type="Proteomes" id="UP000077763">
    <property type="component" value="Unassembled WGS sequence"/>
</dbReference>
<dbReference type="EMBL" id="LUUG01000045">
    <property type="protein sequence ID" value="OAI08306.1"/>
    <property type="molecule type" value="Genomic_DNA"/>
</dbReference>
<keyword evidence="1" id="KW-1133">Transmembrane helix</keyword>
<organism evidence="2 4">
    <name type="scientific">Methylomonas methanica</name>
    <dbReference type="NCBI Taxonomy" id="421"/>
    <lineage>
        <taxon>Bacteria</taxon>
        <taxon>Pseudomonadati</taxon>
        <taxon>Pseudomonadota</taxon>
        <taxon>Gammaproteobacteria</taxon>
        <taxon>Methylococcales</taxon>
        <taxon>Methylococcaceae</taxon>
        <taxon>Methylomonas</taxon>
    </lineage>
</organism>
<evidence type="ECO:0000313" key="5">
    <source>
        <dbReference type="Proteomes" id="UP000078090"/>
    </source>
</evidence>
<evidence type="ECO:0000256" key="1">
    <source>
        <dbReference type="SAM" id="Phobius"/>
    </source>
</evidence>
<feature type="transmembrane region" description="Helical" evidence="1">
    <location>
        <begin position="21"/>
        <end position="43"/>
    </location>
</feature>
<dbReference type="AlphaFoldDB" id="A0A177MNH9"/>
<dbReference type="Proteomes" id="UP000078090">
    <property type="component" value="Unassembled WGS sequence"/>
</dbReference>
<dbReference type="EMBL" id="LUUH01000029">
    <property type="protein sequence ID" value="OAI07211.1"/>
    <property type="molecule type" value="Genomic_DNA"/>
</dbReference>
<protein>
    <submittedName>
        <fullName evidence="2">Uncharacterized protein</fullName>
    </submittedName>
</protein>